<accession>A0A7W8M5G2</accession>
<proteinExistence type="predicted"/>
<comment type="caution">
    <text evidence="1">The sequence shown here is derived from an EMBL/GenBank/DDBJ whole genome shotgun (WGS) entry which is preliminary data.</text>
</comment>
<gene>
    <name evidence="1" type="ORF">HNP82_002033</name>
</gene>
<dbReference type="InterPro" id="IPR045707">
    <property type="entry name" value="DUF6063"/>
</dbReference>
<evidence type="ECO:0000313" key="2">
    <source>
        <dbReference type="Proteomes" id="UP000543642"/>
    </source>
</evidence>
<dbReference type="EMBL" id="JACHFW010000007">
    <property type="protein sequence ID" value="MBB5264894.1"/>
    <property type="molecule type" value="Genomic_DNA"/>
</dbReference>
<dbReference type="RefSeq" id="WP_183773947.1">
    <property type="nucleotide sequence ID" value="NZ_CAWVEG010000003.1"/>
</dbReference>
<dbReference type="AlphaFoldDB" id="A0A7W8M5G2"/>
<evidence type="ECO:0000313" key="1">
    <source>
        <dbReference type="EMBL" id="MBB5264894.1"/>
    </source>
</evidence>
<reference evidence="1 2" key="1">
    <citation type="submission" date="2020-08" db="EMBL/GenBank/DDBJ databases">
        <title>Genomic Encyclopedia of Type Strains, Phase IV (KMG-IV): sequencing the most valuable type-strain genomes for metagenomic binning, comparative biology and taxonomic classification.</title>
        <authorList>
            <person name="Goeker M."/>
        </authorList>
    </citation>
    <scope>NUCLEOTIDE SEQUENCE [LARGE SCALE GENOMIC DNA]</scope>
    <source>
        <strain evidence="1 2">DSM 106146</strain>
    </source>
</reference>
<sequence length="254" mass="29487">MDEKKLDKAMELFSLLLTGEEVSKKHNVELYEAYSSNAQVADMLDLLLKKANLRLYEYNYALYLSSGENNRVFGFTNDELKKIIGLRLNRELYLAYFIIFETVTLFYEDSGTNNHREYVRTDDIIEKVSSALHHIIPKLEIFVKNETEDHSLRTIALLWEDMPMTAANDDMSTLKAARGSKVGFVKLVFNFLEDQNLFTQLGGRYYPKDRFRALVENYYEDGRGRLYEIAGKYRENSGNGDFFAAKKEEDDASH</sequence>
<name>A0A7W8M5G2_9FIRM</name>
<protein>
    <submittedName>
        <fullName evidence="1">Uncharacterized protein</fullName>
    </submittedName>
</protein>
<keyword evidence="2" id="KW-1185">Reference proteome</keyword>
<organism evidence="1 2">
    <name type="scientific">Catenibacillus scindens</name>
    <dbReference type="NCBI Taxonomy" id="673271"/>
    <lineage>
        <taxon>Bacteria</taxon>
        <taxon>Bacillati</taxon>
        <taxon>Bacillota</taxon>
        <taxon>Clostridia</taxon>
        <taxon>Lachnospirales</taxon>
        <taxon>Lachnospiraceae</taxon>
        <taxon>Catenibacillus</taxon>
    </lineage>
</organism>
<dbReference type="Pfam" id="PF19539">
    <property type="entry name" value="DUF6063"/>
    <property type="match status" value="1"/>
</dbReference>
<dbReference type="Proteomes" id="UP000543642">
    <property type="component" value="Unassembled WGS sequence"/>
</dbReference>